<evidence type="ECO:0000313" key="1">
    <source>
        <dbReference type="EMBL" id="JAD93347.1"/>
    </source>
</evidence>
<organism evidence="1">
    <name type="scientific">Arundo donax</name>
    <name type="common">Giant reed</name>
    <name type="synonym">Donax arundinaceus</name>
    <dbReference type="NCBI Taxonomy" id="35708"/>
    <lineage>
        <taxon>Eukaryota</taxon>
        <taxon>Viridiplantae</taxon>
        <taxon>Streptophyta</taxon>
        <taxon>Embryophyta</taxon>
        <taxon>Tracheophyta</taxon>
        <taxon>Spermatophyta</taxon>
        <taxon>Magnoliopsida</taxon>
        <taxon>Liliopsida</taxon>
        <taxon>Poales</taxon>
        <taxon>Poaceae</taxon>
        <taxon>PACMAD clade</taxon>
        <taxon>Arundinoideae</taxon>
        <taxon>Arundineae</taxon>
        <taxon>Arundo</taxon>
    </lineage>
</organism>
<reference evidence="1" key="2">
    <citation type="journal article" date="2015" name="Data Brief">
        <title>Shoot transcriptome of the giant reed, Arundo donax.</title>
        <authorList>
            <person name="Barrero R.A."/>
            <person name="Guerrero F.D."/>
            <person name="Moolhuijzen P."/>
            <person name="Goolsby J.A."/>
            <person name="Tidwell J."/>
            <person name="Bellgard S.E."/>
            <person name="Bellgard M.I."/>
        </authorList>
    </citation>
    <scope>NUCLEOTIDE SEQUENCE</scope>
    <source>
        <tissue evidence="1">Shoot tissue taken approximately 20 cm above the soil surface</tissue>
    </source>
</reference>
<dbReference type="AlphaFoldDB" id="A0A0A9EBI3"/>
<proteinExistence type="predicted"/>
<accession>A0A0A9EBI3</accession>
<name>A0A0A9EBI3_ARUDO</name>
<sequence length="44" mass="5357">MCTMDLRGFTWRTKLSFSHLTRKLFLLLLIHLLHVSSRKNSWRI</sequence>
<reference evidence="1" key="1">
    <citation type="submission" date="2014-09" db="EMBL/GenBank/DDBJ databases">
        <authorList>
            <person name="Magalhaes I.L.F."/>
            <person name="Oliveira U."/>
            <person name="Santos F.R."/>
            <person name="Vidigal T.H.D.A."/>
            <person name="Brescovit A.D."/>
            <person name="Santos A.J."/>
        </authorList>
    </citation>
    <scope>NUCLEOTIDE SEQUENCE</scope>
    <source>
        <tissue evidence="1">Shoot tissue taken approximately 20 cm above the soil surface</tissue>
    </source>
</reference>
<protein>
    <submittedName>
        <fullName evidence="1">Uncharacterized protein</fullName>
    </submittedName>
</protein>
<dbReference type="EMBL" id="GBRH01204548">
    <property type="protein sequence ID" value="JAD93347.1"/>
    <property type="molecule type" value="Transcribed_RNA"/>
</dbReference>